<evidence type="ECO:0000256" key="1">
    <source>
        <dbReference type="SAM" id="SignalP"/>
    </source>
</evidence>
<evidence type="ECO:0000313" key="2">
    <source>
        <dbReference type="EMBL" id="KJA13525.1"/>
    </source>
</evidence>
<organism evidence="2 3">
    <name type="scientific">Hypholoma sublateritium (strain FD-334 SS-4)</name>
    <dbReference type="NCBI Taxonomy" id="945553"/>
    <lineage>
        <taxon>Eukaryota</taxon>
        <taxon>Fungi</taxon>
        <taxon>Dikarya</taxon>
        <taxon>Basidiomycota</taxon>
        <taxon>Agaricomycotina</taxon>
        <taxon>Agaricomycetes</taxon>
        <taxon>Agaricomycetidae</taxon>
        <taxon>Agaricales</taxon>
        <taxon>Agaricineae</taxon>
        <taxon>Strophariaceae</taxon>
        <taxon>Hypholoma</taxon>
    </lineage>
</organism>
<proteinExistence type="predicted"/>
<accession>A0A0D2NYJ9</accession>
<reference evidence="3" key="1">
    <citation type="submission" date="2014-04" db="EMBL/GenBank/DDBJ databases">
        <title>Evolutionary Origins and Diversification of the Mycorrhizal Mutualists.</title>
        <authorList>
            <consortium name="DOE Joint Genome Institute"/>
            <consortium name="Mycorrhizal Genomics Consortium"/>
            <person name="Kohler A."/>
            <person name="Kuo A."/>
            <person name="Nagy L.G."/>
            <person name="Floudas D."/>
            <person name="Copeland A."/>
            <person name="Barry K.W."/>
            <person name="Cichocki N."/>
            <person name="Veneault-Fourrey C."/>
            <person name="LaButti K."/>
            <person name="Lindquist E.A."/>
            <person name="Lipzen A."/>
            <person name="Lundell T."/>
            <person name="Morin E."/>
            <person name="Murat C."/>
            <person name="Riley R."/>
            <person name="Ohm R."/>
            <person name="Sun H."/>
            <person name="Tunlid A."/>
            <person name="Henrissat B."/>
            <person name="Grigoriev I.V."/>
            <person name="Hibbett D.S."/>
            <person name="Martin F."/>
        </authorList>
    </citation>
    <scope>NUCLEOTIDE SEQUENCE [LARGE SCALE GENOMIC DNA]</scope>
    <source>
        <strain evidence="3">FD-334 SS-4</strain>
    </source>
</reference>
<sequence length="144" mass="15099">MVWAAVIILAGPTEATPSADIVVTIPSLPNVLVIGPTLQPLSNLTWDGLQGVLALQIGRHVRLSATPASSSLLHSAKELPNSAQGLSLQLLNGHWCTARYVLHPLPRALSKTLIVACYGYQANADVNVACSSLTDDLVDTLAAL</sequence>
<dbReference type="EMBL" id="KN817734">
    <property type="protein sequence ID" value="KJA13525.1"/>
    <property type="molecule type" value="Genomic_DNA"/>
</dbReference>
<protein>
    <submittedName>
        <fullName evidence="2">Uncharacterized protein</fullName>
    </submittedName>
</protein>
<name>A0A0D2NYJ9_HYPSF</name>
<dbReference type="Proteomes" id="UP000054270">
    <property type="component" value="Unassembled WGS sequence"/>
</dbReference>
<feature type="signal peptide" evidence="1">
    <location>
        <begin position="1"/>
        <end position="15"/>
    </location>
</feature>
<evidence type="ECO:0000313" key="3">
    <source>
        <dbReference type="Proteomes" id="UP000054270"/>
    </source>
</evidence>
<keyword evidence="3" id="KW-1185">Reference proteome</keyword>
<dbReference type="AlphaFoldDB" id="A0A0D2NYJ9"/>
<keyword evidence="1" id="KW-0732">Signal</keyword>
<gene>
    <name evidence="2" type="ORF">HYPSUDRAFT_209474</name>
</gene>
<feature type="chain" id="PRO_5012520124" evidence="1">
    <location>
        <begin position="16"/>
        <end position="144"/>
    </location>
</feature>